<comment type="similarity">
    <text evidence="2">Belongs to the sulfatase family.</text>
</comment>
<evidence type="ECO:0000256" key="2">
    <source>
        <dbReference type="ARBA" id="ARBA00008779"/>
    </source>
</evidence>
<keyword evidence="4" id="KW-0732">Signal</keyword>
<dbReference type="PANTHER" id="PTHR42693:SF42">
    <property type="entry name" value="ARYLSULFATASE G"/>
    <property type="match status" value="1"/>
</dbReference>
<comment type="cofactor">
    <cofactor evidence="1">
        <name>Ca(2+)</name>
        <dbReference type="ChEBI" id="CHEBI:29108"/>
    </cofactor>
</comment>
<dbReference type="Gene3D" id="3.40.720.10">
    <property type="entry name" value="Alkaline Phosphatase, subunit A"/>
    <property type="match status" value="1"/>
</dbReference>
<accession>A0ABW2Z5J1</accession>
<evidence type="ECO:0000256" key="6">
    <source>
        <dbReference type="ARBA" id="ARBA00022837"/>
    </source>
</evidence>
<dbReference type="SUPFAM" id="SSF53649">
    <property type="entry name" value="Alkaline phosphatase-like"/>
    <property type="match status" value="1"/>
</dbReference>
<evidence type="ECO:0000259" key="8">
    <source>
        <dbReference type="Pfam" id="PF00884"/>
    </source>
</evidence>
<dbReference type="RefSeq" id="WP_386782302.1">
    <property type="nucleotide sequence ID" value="NZ_JBHTIC010000008.1"/>
</dbReference>
<evidence type="ECO:0000256" key="4">
    <source>
        <dbReference type="ARBA" id="ARBA00022729"/>
    </source>
</evidence>
<dbReference type="Pfam" id="PF00884">
    <property type="entry name" value="Sulfatase"/>
    <property type="match status" value="1"/>
</dbReference>
<dbReference type="PROSITE" id="PS51257">
    <property type="entry name" value="PROKAR_LIPOPROTEIN"/>
    <property type="match status" value="1"/>
</dbReference>
<dbReference type="Gene3D" id="3.30.1120.10">
    <property type="match status" value="1"/>
</dbReference>
<sequence>MKIYSKYFYLILVLLFTNIFIACKSSFNKFKKTATTQPNIILFMVDDMGWQDTSVPFWKEKTNFNKTYHTPNMERLASEGMKFTQAYATPVCTPTRVSLISGMNAARHRVTNWTFKRGVSMVAPPKELQMPLWNLNGAQPTDTIERSVHITPLPQLLKNKGYKTIHVGKAHFGAIGTPSANPLTLGFDINIGGHAAGQPGSYYGTDSFKNKRSKEKIWDVPGLEKYHGKDIFLTEVLTIEAINAVDKAVNQKKPFYLYMSHYAVHTPLQGDPRYESKYLAQGLHPTEAKYASLIEGMDKSLGDLMDYLDKKGIANNTIILFMSDNGGLSAVARGGTKHTHNKPLSSGKGAVHEGGIREPMLVKWPGVTKENSTTNSFVIIEDFFPTILEMAHISNYQTIQKVDGQSFTPILKGNNLNTNSRALFWHYPNNWGPTGPGIGASSTVRKGNWKLIYYHINQQFELFNIKNDIGETTNLAYKNNRKTVELAKLLGNYLRSVNAQTPSYTKTGNKVPWPDNTIVLQKLNK</sequence>
<keyword evidence="3" id="KW-0479">Metal-binding</keyword>
<organism evidence="9 10">
    <name type="scientific">Lutibacter aestuarii</name>
    <dbReference type="NCBI Taxonomy" id="861111"/>
    <lineage>
        <taxon>Bacteria</taxon>
        <taxon>Pseudomonadati</taxon>
        <taxon>Bacteroidota</taxon>
        <taxon>Flavobacteriia</taxon>
        <taxon>Flavobacteriales</taxon>
        <taxon>Flavobacteriaceae</taxon>
        <taxon>Lutibacter</taxon>
    </lineage>
</organism>
<dbReference type="InterPro" id="IPR017850">
    <property type="entry name" value="Alkaline_phosphatase_core_sf"/>
</dbReference>
<evidence type="ECO:0000313" key="10">
    <source>
        <dbReference type="Proteomes" id="UP001597032"/>
    </source>
</evidence>
<feature type="transmembrane region" description="Helical" evidence="7">
    <location>
        <begin position="7"/>
        <end position="27"/>
    </location>
</feature>
<gene>
    <name evidence="9" type="ORF">ACFQZW_08320</name>
</gene>
<name>A0ABW2Z5J1_9FLAO</name>
<feature type="domain" description="Sulfatase N-terminal" evidence="8">
    <location>
        <begin position="38"/>
        <end position="393"/>
    </location>
</feature>
<dbReference type="CDD" id="cd16144">
    <property type="entry name" value="ARS_like"/>
    <property type="match status" value="1"/>
</dbReference>
<proteinExistence type="inferred from homology"/>
<keyword evidence="7" id="KW-1133">Transmembrane helix</keyword>
<dbReference type="PANTHER" id="PTHR42693">
    <property type="entry name" value="ARYLSULFATASE FAMILY MEMBER"/>
    <property type="match status" value="1"/>
</dbReference>
<dbReference type="InterPro" id="IPR000917">
    <property type="entry name" value="Sulfatase_N"/>
</dbReference>
<keyword evidence="10" id="KW-1185">Reference proteome</keyword>
<evidence type="ECO:0000256" key="3">
    <source>
        <dbReference type="ARBA" id="ARBA00022723"/>
    </source>
</evidence>
<keyword evidence="6" id="KW-0106">Calcium</keyword>
<evidence type="ECO:0000313" key="9">
    <source>
        <dbReference type="EMBL" id="MFD0762083.1"/>
    </source>
</evidence>
<protein>
    <submittedName>
        <fullName evidence="9">Sulfatase</fullName>
    </submittedName>
</protein>
<comment type="caution">
    <text evidence="9">The sequence shown here is derived from an EMBL/GenBank/DDBJ whole genome shotgun (WGS) entry which is preliminary data.</text>
</comment>
<keyword evidence="5" id="KW-0378">Hydrolase</keyword>
<evidence type="ECO:0000256" key="5">
    <source>
        <dbReference type="ARBA" id="ARBA00022801"/>
    </source>
</evidence>
<dbReference type="InterPro" id="IPR050738">
    <property type="entry name" value="Sulfatase"/>
</dbReference>
<keyword evidence="7" id="KW-0472">Membrane</keyword>
<evidence type="ECO:0000256" key="1">
    <source>
        <dbReference type="ARBA" id="ARBA00001913"/>
    </source>
</evidence>
<dbReference type="Proteomes" id="UP001597032">
    <property type="component" value="Unassembled WGS sequence"/>
</dbReference>
<reference evidence="10" key="1">
    <citation type="journal article" date="2019" name="Int. J. Syst. Evol. Microbiol.">
        <title>The Global Catalogue of Microorganisms (GCM) 10K type strain sequencing project: providing services to taxonomists for standard genome sequencing and annotation.</title>
        <authorList>
            <consortium name="The Broad Institute Genomics Platform"/>
            <consortium name="The Broad Institute Genome Sequencing Center for Infectious Disease"/>
            <person name="Wu L."/>
            <person name="Ma J."/>
        </authorList>
    </citation>
    <scope>NUCLEOTIDE SEQUENCE [LARGE SCALE GENOMIC DNA]</scope>
    <source>
        <strain evidence="10">CCUG 60022</strain>
    </source>
</reference>
<keyword evidence="7" id="KW-0812">Transmembrane</keyword>
<evidence type="ECO:0000256" key="7">
    <source>
        <dbReference type="SAM" id="Phobius"/>
    </source>
</evidence>
<dbReference type="EMBL" id="JBHTIC010000008">
    <property type="protein sequence ID" value="MFD0762083.1"/>
    <property type="molecule type" value="Genomic_DNA"/>
</dbReference>